<dbReference type="InterPro" id="IPR006665">
    <property type="entry name" value="OmpA-like"/>
</dbReference>
<keyword evidence="5" id="KW-0175">Coiled coil</keyword>
<evidence type="ECO:0000256" key="3">
    <source>
        <dbReference type="ARBA" id="ARBA00023237"/>
    </source>
</evidence>
<dbReference type="PROSITE" id="PS51123">
    <property type="entry name" value="OMPA_2"/>
    <property type="match status" value="1"/>
</dbReference>
<dbReference type="EMBL" id="DRLD01000328">
    <property type="protein sequence ID" value="HED11372.1"/>
    <property type="molecule type" value="Genomic_DNA"/>
</dbReference>
<dbReference type="GO" id="GO:0009279">
    <property type="term" value="C:cell outer membrane"/>
    <property type="evidence" value="ECO:0007669"/>
    <property type="project" value="UniProtKB-SubCell"/>
</dbReference>
<comment type="caution">
    <text evidence="8">The sequence shown here is derived from an EMBL/GenBank/DDBJ whole genome shotgun (WGS) entry which is preliminary data.</text>
</comment>
<feature type="coiled-coil region" evidence="5">
    <location>
        <begin position="289"/>
        <end position="323"/>
    </location>
</feature>
<dbReference type="PANTHER" id="PTHR30329:SF21">
    <property type="entry name" value="LIPOPROTEIN YIAD-RELATED"/>
    <property type="match status" value="1"/>
</dbReference>
<comment type="subcellular location">
    <subcellularLocation>
        <location evidence="1">Cell outer membrane</location>
    </subcellularLocation>
</comment>
<name>A0A7V1PW95_CALAY</name>
<dbReference type="SUPFAM" id="SSF103088">
    <property type="entry name" value="OmpA-like"/>
    <property type="match status" value="1"/>
</dbReference>
<gene>
    <name evidence="8" type="ORF">ENJ10_11840</name>
</gene>
<dbReference type="InterPro" id="IPR036737">
    <property type="entry name" value="OmpA-like_sf"/>
</dbReference>
<evidence type="ECO:0000256" key="2">
    <source>
        <dbReference type="ARBA" id="ARBA00023136"/>
    </source>
</evidence>
<evidence type="ECO:0000256" key="4">
    <source>
        <dbReference type="PROSITE-ProRule" id="PRU00473"/>
    </source>
</evidence>
<dbReference type="Pfam" id="PF00691">
    <property type="entry name" value="OmpA"/>
    <property type="match status" value="1"/>
</dbReference>
<dbReference type="PRINTS" id="PR01021">
    <property type="entry name" value="OMPADOMAIN"/>
</dbReference>
<dbReference type="PANTHER" id="PTHR30329">
    <property type="entry name" value="STATOR ELEMENT OF FLAGELLAR MOTOR COMPLEX"/>
    <property type="match status" value="1"/>
</dbReference>
<dbReference type="AlphaFoldDB" id="A0A7V1PW95"/>
<dbReference type="InterPro" id="IPR006664">
    <property type="entry name" value="OMP_bac"/>
</dbReference>
<dbReference type="Proteomes" id="UP000886005">
    <property type="component" value="Unassembled WGS sequence"/>
</dbReference>
<dbReference type="InterPro" id="IPR050330">
    <property type="entry name" value="Bact_OuterMem_StrucFunc"/>
</dbReference>
<feature type="chain" id="PRO_5031098527" description="OmpA-like domain-containing protein" evidence="6">
    <location>
        <begin position="24"/>
        <end position="470"/>
    </location>
</feature>
<keyword evidence="2 4" id="KW-0472">Membrane</keyword>
<proteinExistence type="predicted"/>
<protein>
    <recommendedName>
        <fullName evidence="7">OmpA-like domain-containing protein</fullName>
    </recommendedName>
</protein>
<reference evidence="8" key="1">
    <citation type="journal article" date="2020" name="mSystems">
        <title>Genome- and Community-Level Interaction Insights into Carbon Utilization and Element Cycling Functions of Hydrothermarchaeota in Hydrothermal Sediment.</title>
        <authorList>
            <person name="Zhou Z."/>
            <person name="Liu Y."/>
            <person name="Xu W."/>
            <person name="Pan J."/>
            <person name="Luo Z.H."/>
            <person name="Li M."/>
        </authorList>
    </citation>
    <scope>NUCLEOTIDE SEQUENCE [LARGE SCALE GENOMIC DNA]</scope>
    <source>
        <strain evidence="8">HyVt-456</strain>
    </source>
</reference>
<keyword evidence="3" id="KW-0998">Cell outer membrane</keyword>
<evidence type="ECO:0000313" key="8">
    <source>
        <dbReference type="EMBL" id="HED11372.1"/>
    </source>
</evidence>
<evidence type="ECO:0000259" key="7">
    <source>
        <dbReference type="PROSITE" id="PS51123"/>
    </source>
</evidence>
<keyword evidence="6" id="KW-0732">Signal</keyword>
<feature type="signal peptide" evidence="6">
    <location>
        <begin position="1"/>
        <end position="23"/>
    </location>
</feature>
<evidence type="ECO:0000256" key="6">
    <source>
        <dbReference type="SAM" id="SignalP"/>
    </source>
</evidence>
<dbReference type="Gene3D" id="3.30.1330.60">
    <property type="entry name" value="OmpA-like domain"/>
    <property type="match status" value="1"/>
</dbReference>
<evidence type="ECO:0000256" key="5">
    <source>
        <dbReference type="SAM" id="Coils"/>
    </source>
</evidence>
<organism evidence="8">
    <name type="scientific">Caldithrix abyssi</name>
    <dbReference type="NCBI Taxonomy" id="187145"/>
    <lineage>
        <taxon>Bacteria</taxon>
        <taxon>Pseudomonadati</taxon>
        <taxon>Calditrichota</taxon>
        <taxon>Calditrichia</taxon>
        <taxon>Calditrichales</taxon>
        <taxon>Calditrichaceae</taxon>
        <taxon>Caldithrix</taxon>
    </lineage>
</organism>
<dbReference type="CDD" id="cd07185">
    <property type="entry name" value="OmpA_C-like"/>
    <property type="match status" value="1"/>
</dbReference>
<sequence>MKKIYSIGFAVMLFLAGGQSLLAQSSAKDKFFADYEALVNKMQADNAEVLSPENYQKAIELFEEANTAYEQKESTREIREMLEESASYAKKASEVIRMAHITLSSAIEARDAAIEAQAALYATKLWEEAEDVFARAAENLEDNDVEDAREYGLEAEQLFRQAELLAIKNGILGEARDAIAVARDLNAEELAYHTFTDAQNLLAQTERLLEGNRYAREEAIEKAERAAYQGRHAAYLAKTIKALSQKDENWENLMLKFEEILSEIGSQFNYVPEFDQGFDSSVKSIANYIRKLKDSKELLITENARLQEELSRVREKEATSSAELQKKLEREAAIEKIKSFFTPSEARVIYEGDNITIRLNGLTFPSGQYIIQPEYFSLLTKVQKALKVFPESHYTVEGHTDALGNAGKNKILSDQRARSVREYLMANMDLDENQITSIGYGEERPVASNETREGRIRNRRIDIVINLTNE</sequence>
<accession>A0A7V1PW95</accession>
<feature type="domain" description="OmpA-like" evidence="7">
    <location>
        <begin position="351"/>
        <end position="469"/>
    </location>
</feature>
<evidence type="ECO:0000256" key="1">
    <source>
        <dbReference type="ARBA" id="ARBA00004442"/>
    </source>
</evidence>